<evidence type="ECO:0000313" key="2">
    <source>
        <dbReference type="Proteomes" id="UP001186944"/>
    </source>
</evidence>
<accession>A0AA89C513</accession>
<dbReference type="AlphaFoldDB" id="A0AA89C513"/>
<keyword evidence="2" id="KW-1185">Reference proteome</keyword>
<name>A0AA89C513_PINIB</name>
<proteinExistence type="predicted"/>
<reference evidence="1" key="1">
    <citation type="submission" date="2019-08" db="EMBL/GenBank/DDBJ databases">
        <title>The improved chromosome-level genome for the pearl oyster Pinctada fucata martensii using PacBio sequencing and Hi-C.</title>
        <authorList>
            <person name="Zheng Z."/>
        </authorList>
    </citation>
    <scope>NUCLEOTIDE SEQUENCE</scope>
    <source>
        <strain evidence="1">ZZ-2019</strain>
        <tissue evidence="1">Adductor muscle</tissue>
    </source>
</reference>
<sequence>MYVAARCAPGHSWINPAERVMSILNIGLQNCALSRQKGTEEFEKKLSRCTSQESIRAMKQEIWEEWEASLEPVKRTVENRFRRLALKDKPFQVMDVITDNEMDHLSRHIDLLFPNMDKNKLVKSHTSRIEEYVKWLDLHCRQRHYSFQIRKCDQPECCSPVTTRCSWLPDPVLDDTGNHYKSFEDVYTTNTTEEDRPTLTRRAETITAKKKVPNKGSRTDPIINIVPEDINLRGEASLFTGQNARYTVTCNECEKPRIIYSKSKLTERQKVQLALLMSEYEYTCGSPLTPPDHSLHGKLLTKLNIECKNPVETAYYSSSIDRPDICYYCGASEAPTDMELKKQFKTVFPLCDTCRNKGFKVATLRPYGKHK</sequence>
<protein>
    <submittedName>
        <fullName evidence="1">Uncharacterized protein</fullName>
    </submittedName>
</protein>
<gene>
    <name evidence="1" type="ORF">FSP39_023972</name>
</gene>
<dbReference type="EMBL" id="VSWD01000001">
    <property type="protein sequence ID" value="KAK3109149.1"/>
    <property type="molecule type" value="Genomic_DNA"/>
</dbReference>
<comment type="caution">
    <text evidence="1">The sequence shown here is derived from an EMBL/GenBank/DDBJ whole genome shotgun (WGS) entry which is preliminary data.</text>
</comment>
<evidence type="ECO:0000313" key="1">
    <source>
        <dbReference type="EMBL" id="KAK3109149.1"/>
    </source>
</evidence>
<organism evidence="1 2">
    <name type="scientific">Pinctada imbricata</name>
    <name type="common">Atlantic pearl-oyster</name>
    <name type="synonym">Pinctada martensii</name>
    <dbReference type="NCBI Taxonomy" id="66713"/>
    <lineage>
        <taxon>Eukaryota</taxon>
        <taxon>Metazoa</taxon>
        <taxon>Spiralia</taxon>
        <taxon>Lophotrochozoa</taxon>
        <taxon>Mollusca</taxon>
        <taxon>Bivalvia</taxon>
        <taxon>Autobranchia</taxon>
        <taxon>Pteriomorphia</taxon>
        <taxon>Pterioida</taxon>
        <taxon>Pterioidea</taxon>
        <taxon>Pteriidae</taxon>
        <taxon>Pinctada</taxon>
    </lineage>
</organism>
<dbReference type="Proteomes" id="UP001186944">
    <property type="component" value="Unassembled WGS sequence"/>
</dbReference>